<dbReference type="SUPFAM" id="SSF143120">
    <property type="entry name" value="YefM-like"/>
    <property type="match status" value="1"/>
</dbReference>
<evidence type="ECO:0000313" key="2">
    <source>
        <dbReference type="EMBL" id="WNC11660.1"/>
    </source>
</evidence>
<evidence type="ECO:0000256" key="1">
    <source>
        <dbReference type="ARBA" id="ARBA00009981"/>
    </source>
</evidence>
<organism evidence="2 3">
    <name type="scientific">Pseudomonas coleopterorum</name>
    <dbReference type="NCBI Taxonomy" id="1605838"/>
    <lineage>
        <taxon>Bacteria</taxon>
        <taxon>Pseudomonadati</taxon>
        <taxon>Pseudomonadota</taxon>
        <taxon>Gammaproteobacteria</taxon>
        <taxon>Pseudomonadales</taxon>
        <taxon>Pseudomonadaceae</taxon>
        <taxon>Pseudomonas</taxon>
    </lineage>
</organism>
<dbReference type="InterPro" id="IPR036165">
    <property type="entry name" value="YefM-like_sf"/>
</dbReference>
<gene>
    <name evidence="2" type="ORF">RI108_09735</name>
</gene>
<accession>A0AAJ6M3W2</accession>
<dbReference type="PROSITE" id="PS51257">
    <property type="entry name" value="PROKAR_LIPOPROTEIN"/>
    <property type="match status" value="1"/>
</dbReference>
<dbReference type="AlphaFoldDB" id="A0AAJ6M3W2"/>
<reference evidence="2" key="1">
    <citation type="submission" date="2023-09" db="EMBL/GenBank/DDBJ databases">
        <title>First report of Pseudomonas coleopterorum DJ13 causing leaf spot on Rhododendron pulchrum Sweet in China.</title>
        <authorList>
            <person name="Zhang Y."/>
        </authorList>
    </citation>
    <scope>NUCLEOTIDE SEQUENCE</scope>
    <source>
        <strain evidence="2">DJ13</strain>
    </source>
</reference>
<sequence length="93" mass="9979">MSASSNRVQHAVSAAAMAGCFSVHLEAVTSGAVSHLVIIDDHGPAAVLLSVDAYQALQDEREDLRSERLAIERLLGIDSDVTLSLEEMNARFE</sequence>
<comment type="similarity">
    <text evidence="1">Belongs to the phD/YefM antitoxin family.</text>
</comment>
<protein>
    <submittedName>
        <fullName evidence="2">Type II toxin-antitoxin system Phd/YefM family antitoxin</fullName>
    </submittedName>
</protein>
<proteinExistence type="inferred from homology"/>
<name>A0AAJ6M3W2_9PSED</name>
<dbReference type="Proteomes" id="UP001258207">
    <property type="component" value="Chromosome"/>
</dbReference>
<dbReference type="RefSeq" id="WP_310792924.1">
    <property type="nucleotide sequence ID" value="NZ_CP134081.1"/>
</dbReference>
<evidence type="ECO:0000313" key="3">
    <source>
        <dbReference type="Proteomes" id="UP001258207"/>
    </source>
</evidence>
<dbReference type="EMBL" id="CP134081">
    <property type="protein sequence ID" value="WNC11660.1"/>
    <property type="molecule type" value="Genomic_DNA"/>
</dbReference>